<dbReference type="KEGG" id="coe:CP258_05995"/>
<dbReference type="RefSeq" id="WP_014655477.1">
    <property type="nucleotide sequence ID" value="NC_017945.3"/>
</dbReference>
<feature type="domain" description="NADPH-dependent FMN reductase-like" evidence="4">
    <location>
        <begin position="3"/>
        <end position="151"/>
    </location>
</feature>
<protein>
    <submittedName>
        <fullName evidence="5">FMN reductase</fullName>
    </submittedName>
</protein>
<reference evidence="5 6" key="1">
    <citation type="journal article" date="2013" name="J. Biotechnol.">
        <title>Genome sequence of Corynebacterium pseudotuberculosis biovar equi strain 258 and prediction of antigenic targets to improve biotechnological vaccine production.</title>
        <authorList>
            <person name="Soares S.C."/>
            <person name="Trost E."/>
            <person name="Ramos R.T."/>
            <person name="Carneiro A.R."/>
            <person name="Santos A.R."/>
            <person name="Pinto A.C."/>
            <person name="Barbosa E."/>
            <person name="Aburjaile F."/>
            <person name="Ali A."/>
            <person name="Diniz C.A."/>
            <person name="Hassan S.S."/>
            <person name="Fiaux K."/>
            <person name="Guimaraes L.C."/>
            <person name="Bakhtiar S.M."/>
            <person name="Pereira U."/>
            <person name="Almeida S.S."/>
            <person name="Abreu V.A."/>
            <person name="Rocha F.S."/>
            <person name="Dorella F.A."/>
            <person name="Miyoshi A."/>
            <person name="Silva A."/>
            <person name="Azevedo V."/>
            <person name="Tauch A."/>
        </authorList>
    </citation>
    <scope>NUCLEOTIDE SEQUENCE [LARGE SCALE GENOMIC DNA]</scope>
    <source>
        <strain evidence="5 6">258</strain>
    </source>
</reference>
<dbReference type="Gene3D" id="3.40.50.360">
    <property type="match status" value="1"/>
</dbReference>
<dbReference type="PANTHER" id="PTHR43408:SF2">
    <property type="entry name" value="FMN REDUCTASE (NADPH)"/>
    <property type="match status" value="1"/>
</dbReference>
<organism evidence="5 6">
    <name type="scientific">Corynebacterium pseudotuberculosis 258</name>
    <dbReference type="NCBI Taxonomy" id="1168865"/>
    <lineage>
        <taxon>Bacteria</taxon>
        <taxon>Bacillati</taxon>
        <taxon>Actinomycetota</taxon>
        <taxon>Actinomycetes</taxon>
        <taxon>Mycobacteriales</taxon>
        <taxon>Corynebacteriaceae</taxon>
        <taxon>Corynebacterium</taxon>
    </lineage>
</organism>
<keyword evidence="1" id="KW-0285">Flavoprotein</keyword>
<evidence type="ECO:0000256" key="3">
    <source>
        <dbReference type="ARBA" id="ARBA00023002"/>
    </source>
</evidence>
<evidence type="ECO:0000313" key="6">
    <source>
        <dbReference type="Proteomes" id="UP000006465"/>
    </source>
</evidence>
<dbReference type="NCBIfam" id="TIGR04037">
    <property type="entry name" value="LLM_duo_CE1759"/>
    <property type="match status" value="1"/>
</dbReference>
<evidence type="ECO:0000256" key="2">
    <source>
        <dbReference type="ARBA" id="ARBA00022643"/>
    </source>
</evidence>
<evidence type="ECO:0000313" key="5">
    <source>
        <dbReference type="EMBL" id="AFK16803.1"/>
    </source>
</evidence>
<keyword evidence="3" id="KW-0560">Oxidoreductase</keyword>
<dbReference type="InterPro" id="IPR029039">
    <property type="entry name" value="Flavoprotein-like_sf"/>
</dbReference>
<dbReference type="EMBL" id="CP003540">
    <property type="protein sequence ID" value="AFK16803.1"/>
    <property type="molecule type" value="Genomic_DNA"/>
</dbReference>
<dbReference type="GO" id="GO:0016491">
    <property type="term" value="F:oxidoreductase activity"/>
    <property type="evidence" value="ECO:0007669"/>
    <property type="project" value="UniProtKB-KW"/>
</dbReference>
<dbReference type="SUPFAM" id="SSF52218">
    <property type="entry name" value="Flavoproteins"/>
    <property type="match status" value="1"/>
</dbReference>
<keyword evidence="2" id="KW-0288">FMN</keyword>
<dbReference type="Proteomes" id="UP000006465">
    <property type="component" value="Chromosome"/>
</dbReference>
<gene>
    <name evidence="5" type="ORF">CP258_05995</name>
</gene>
<proteinExistence type="predicted"/>
<dbReference type="InterPro" id="IPR051814">
    <property type="entry name" value="NAD(P)H-dep_FMN_reductase"/>
</dbReference>
<dbReference type="Pfam" id="PF03358">
    <property type="entry name" value="FMN_red"/>
    <property type="match status" value="1"/>
</dbReference>
<dbReference type="PANTHER" id="PTHR43408">
    <property type="entry name" value="FMN REDUCTASE (NADPH)"/>
    <property type="match status" value="1"/>
</dbReference>
<name>A0AAU8PMF8_CORPS</name>
<evidence type="ECO:0000259" key="4">
    <source>
        <dbReference type="Pfam" id="PF03358"/>
    </source>
</evidence>
<accession>A0AAU8PMF8</accession>
<dbReference type="InterPro" id="IPR023932">
    <property type="entry name" value="CE1759_FMN_reduct"/>
</dbReference>
<dbReference type="InterPro" id="IPR005025">
    <property type="entry name" value="FMN_Rdtase-like_dom"/>
</dbReference>
<evidence type="ECO:0000256" key="1">
    <source>
        <dbReference type="ARBA" id="ARBA00022630"/>
    </source>
</evidence>
<sequence length="178" mass="19235">MPTVTIVSAGLSTPSSSLALAQDIAAAVRKEVTGTGQTLNLQIIELRNLAVDLARSITGDTTSPQLQQAIDCVRSADALIAVTPVFKASYSGLFKMFFDVLRPQDIHEMPVIIAANAGSQRHALVLEYAVRPLFTYLKAATVPTAILATPHDRLPENSDVFRQRIHRAAHELALLLKP</sequence>
<dbReference type="AlphaFoldDB" id="A0AAU8PMF8"/>